<dbReference type="PANTHER" id="PTHR38926:SF2">
    <property type="entry name" value="F-BOX_LRR-REPEAT PROTEIN 21-RELATED"/>
    <property type="match status" value="1"/>
</dbReference>
<proteinExistence type="predicted"/>
<evidence type="ECO:0000313" key="2">
    <source>
        <dbReference type="Proteomes" id="UP001345219"/>
    </source>
</evidence>
<evidence type="ECO:0000313" key="1">
    <source>
        <dbReference type="EMBL" id="KAK4745624.1"/>
    </source>
</evidence>
<dbReference type="Pfam" id="PF13516">
    <property type="entry name" value="LRR_6"/>
    <property type="match status" value="1"/>
</dbReference>
<dbReference type="SUPFAM" id="SSF52047">
    <property type="entry name" value="RNI-like"/>
    <property type="match status" value="1"/>
</dbReference>
<gene>
    <name evidence="1" type="ORF">SAY87_011936</name>
</gene>
<dbReference type="PANTHER" id="PTHR38926">
    <property type="entry name" value="F-BOX DOMAIN CONTAINING PROTEIN, EXPRESSED"/>
    <property type="match status" value="1"/>
</dbReference>
<accession>A0AAN7GPK2</accession>
<dbReference type="SMART" id="SM00367">
    <property type="entry name" value="LRR_CC"/>
    <property type="match status" value="3"/>
</dbReference>
<dbReference type="Gene3D" id="3.80.10.10">
    <property type="entry name" value="Ribonuclease Inhibitor"/>
    <property type="match status" value="1"/>
</dbReference>
<organism evidence="1 2">
    <name type="scientific">Trapa incisa</name>
    <dbReference type="NCBI Taxonomy" id="236973"/>
    <lineage>
        <taxon>Eukaryota</taxon>
        <taxon>Viridiplantae</taxon>
        <taxon>Streptophyta</taxon>
        <taxon>Embryophyta</taxon>
        <taxon>Tracheophyta</taxon>
        <taxon>Spermatophyta</taxon>
        <taxon>Magnoliopsida</taxon>
        <taxon>eudicotyledons</taxon>
        <taxon>Gunneridae</taxon>
        <taxon>Pentapetalae</taxon>
        <taxon>rosids</taxon>
        <taxon>malvids</taxon>
        <taxon>Myrtales</taxon>
        <taxon>Lythraceae</taxon>
        <taxon>Trapa</taxon>
    </lineage>
</organism>
<dbReference type="AlphaFoldDB" id="A0AAN7GPK2"/>
<dbReference type="InterPro" id="IPR032675">
    <property type="entry name" value="LRR_dom_sf"/>
</dbReference>
<dbReference type="Proteomes" id="UP001345219">
    <property type="component" value="Chromosome 10"/>
</dbReference>
<dbReference type="InterPro" id="IPR006553">
    <property type="entry name" value="Leu-rich_rpt_Cys-con_subtyp"/>
</dbReference>
<sequence length="228" mass="25775">MRDGCDRITNEKLMLLCMYAVNRSCGGLVDISIKYFGNDRLLSLITTSCIGIKRLCLVSCNNVSDEGLCETAAKLGLLEQLELSHCQFSGKTLKYVGSHCPHLISLKLNSQCFPSYPLVEDDEEELAIAKTMPELRHLQLFRNRLTNVGLELILNGCGHLEFLDLCQCYSVNLTGNLGERCAEKIKDLRRPSDPTDDYEFNAYIMEQEMDESYLNSALDIETFDTDYD</sequence>
<reference evidence="1 2" key="1">
    <citation type="journal article" date="2023" name="Hortic Res">
        <title>Pangenome of water caltrop reveals structural variations and asymmetric subgenome divergence after allopolyploidization.</title>
        <authorList>
            <person name="Zhang X."/>
            <person name="Chen Y."/>
            <person name="Wang L."/>
            <person name="Yuan Y."/>
            <person name="Fang M."/>
            <person name="Shi L."/>
            <person name="Lu R."/>
            <person name="Comes H.P."/>
            <person name="Ma Y."/>
            <person name="Chen Y."/>
            <person name="Huang G."/>
            <person name="Zhou Y."/>
            <person name="Zheng Z."/>
            <person name="Qiu Y."/>
        </authorList>
    </citation>
    <scope>NUCLEOTIDE SEQUENCE [LARGE SCALE GENOMIC DNA]</scope>
    <source>
        <tissue evidence="1">Roots</tissue>
    </source>
</reference>
<dbReference type="InterPro" id="IPR001611">
    <property type="entry name" value="Leu-rich_rpt"/>
</dbReference>
<comment type="caution">
    <text evidence="1">The sequence shown here is derived from an EMBL/GenBank/DDBJ whole genome shotgun (WGS) entry which is preliminary data.</text>
</comment>
<protein>
    <submittedName>
        <fullName evidence="1">Uncharacterized protein</fullName>
    </submittedName>
</protein>
<name>A0AAN7GPK2_9MYRT</name>
<dbReference type="EMBL" id="JAXIOK010000021">
    <property type="protein sequence ID" value="KAK4745624.1"/>
    <property type="molecule type" value="Genomic_DNA"/>
</dbReference>
<keyword evidence="2" id="KW-1185">Reference proteome</keyword>